<dbReference type="EMBL" id="JASBWS010000001">
    <property type="protein sequence ID" value="KAJ9117727.1"/>
    <property type="molecule type" value="Genomic_DNA"/>
</dbReference>
<protein>
    <submittedName>
        <fullName evidence="1">Uncharacterized protein</fullName>
    </submittedName>
</protein>
<evidence type="ECO:0000313" key="2">
    <source>
        <dbReference type="Proteomes" id="UP001230649"/>
    </source>
</evidence>
<sequence>MSSNTFPTIIRNARDEDYESIGRVYTAAFLDDPMTQLLSSQADGEDLFNWIWIEGAKAEVAKGHGDFFPKGFNITEWYKKEDPTQEWLHSLVEKYEEFLGKYLSFDHGAPAQLIVERHVLDVLEFAIAPEYQSQGFGKALMLRVIDYTKEQGLNVALTATSGKSRFYAKLGFEEVAPHIMLADGTVEGLVEVFLSASTTSQKKMPLKTFSKDK</sequence>
<proteinExistence type="predicted"/>
<organism evidence="1 2">
    <name type="scientific">Naganishia adeliensis</name>
    <dbReference type="NCBI Taxonomy" id="92952"/>
    <lineage>
        <taxon>Eukaryota</taxon>
        <taxon>Fungi</taxon>
        <taxon>Dikarya</taxon>
        <taxon>Basidiomycota</taxon>
        <taxon>Agaricomycotina</taxon>
        <taxon>Tremellomycetes</taxon>
        <taxon>Filobasidiales</taxon>
        <taxon>Filobasidiaceae</taxon>
        <taxon>Naganishia</taxon>
    </lineage>
</organism>
<reference evidence="1" key="1">
    <citation type="submission" date="2023-04" db="EMBL/GenBank/DDBJ databases">
        <title>Draft Genome sequencing of Naganishia species isolated from polar environments using Oxford Nanopore Technology.</title>
        <authorList>
            <person name="Leo P."/>
            <person name="Venkateswaran K."/>
        </authorList>
    </citation>
    <scope>NUCLEOTIDE SEQUENCE</scope>
    <source>
        <strain evidence="1">MNA-CCFEE 5262</strain>
    </source>
</reference>
<accession>A0ACC2X1G7</accession>
<gene>
    <name evidence="1" type="ORF">QFC20_000005</name>
</gene>
<keyword evidence="2" id="KW-1185">Reference proteome</keyword>
<name>A0ACC2X1G7_9TREE</name>
<evidence type="ECO:0000313" key="1">
    <source>
        <dbReference type="EMBL" id="KAJ9117727.1"/>
    </source>
</evidence>
<dbReference type="Proteomes" id="UP001230649">
    <property type="component" value="Unassembled WGS sequence"/>
</dbReference>
<comment type="caution">
    <text evidence="1">The sequence shown here is derived from an EMBL/GenBank/DDBJ whole genome shotgun (WGS) entry which is preliminary data.</text>
</comment>